<dbReference type="InterPro" id="IPR029063">
    <property type="entry name" value="SAM-dependent_MTases_sf"/>
</dbReference>
<dbReference type="InterPro" id="IPR013216">
    <property type="entry name" value="Methyltransf_11"/>
</dbReference>
<dbReference type="PANTHER" id="PTHR43591">
    <property type="entry name" value="METHYLTRANSFERASE"/>
    <property type="match status" value="1"/>
</dbReference>
<evidence type="ECO:0000313" key="3">
    <source>
        <dbReference type="Proteomes" id="UP000053260"/>
    </source>
</evidence>
<dbReference type="CDD" id="cd02440">
    <property type="entry name" value="AdoMet_MTases"/>
    <property type="match status" value="1"/>
</dbReference>
<proteinExistence type="predicted"/>
<feature type="domain" description="Methyltransferase type 11" evidence="1">
    <location>
        <begin position="49"/>
        <end position="142"/>
    </location>
</feature>
<dbReference type="Gene3D" id="3.40.50.150">
    <property type="entry name" value="Vaccinia Virus protein VP39"/>
    <property type="match status" value="1"/>
</dbReference>
<dbReference type="Pfam" id="PF08241">
    <property type="entry name" value="Methyltransf_11"/>
    <property type="match status" value="1"/>
</dbReference>
<name>A0A101UVC4_9ACTN</name>
<dbReference type="EMBL" id="LMXB01000075">
    <property type="protein sequence ID" value="KUO17471.1"/>
    <property type="molecule type" value="Genomic_DNA"/>
</dbReference>
<dbReference type="AlphaFoldDB" id="A0A101UVC4"/>
<keyword evidence="3" id="KW-1185">Reference proteome</keyword>
<dbReference type="GO" id="GO:0008757">
    <property type="term" value="F:S-adenosylmethionine-dependent methyltransferase activity"/>
    <property type="evidence" value="ECO:0007669"/>
    <property type="project" value="InterPro"/>
</dbReference>
<gene>
    <name evidence="2" type="ORF">AQJ91_30560</name>
</gene>
<protein>
    <recommendedName>
        <fullName evidence="1">Methyltransferase type 11 domain-containing protein</fullName>
    </recommendedName>
</protein>
<dbReference type="PANTHER" id="PTHR43591:SF24">
    <property type="entry name" value="2-METHOXY-6-POLYPRENYL-1,4-BENZOQUINOL METHYLASE, MITOCHONDRIAL"/>
    <property type="match status" value="1"/>
</dbReference>
<dbReference type="SUPFAM" id="SSF53335">
    <property type="entry name" value="S-adenosyl-L-methionine-dependent methyltransferases"/>
    <property type="match status" value="1"/>
</dbReference>
<evidence type="ECO:0000259" key="1">
    <source>
        <dbReference type="Pfam" id="PF08241"/>
    </source>
</evidence>
<comment type="caution">
    <text evidence="2">The sequence shown here is derived from an EMBL/GenBank/DDBJ whole genome shotgun (WGS) entry which is preliminary data.</text>
</comment>
<sequence length="290" mass="29687">MTGGWNGGDYAAASDAWAHAADHVTATALAELGPTTAGPAPRVLDVATGTGTGPAALAAARAGAAAVGLDGEPGLLRTAGERARRAGLAAAARFVVGDALALPFPPGSFDTVLSTFGVMFAPDARQVAAELVRVCRPGGIVAVASWTPDGVMGRVAPTVTRHLDRPSAAPPPTRWGDPRHVRTWFAPLPVTLRTRIAHVRVTYPSVAHAVTVIENKPGPLRAHRSALQALGRWDDAWADLAALFDAHNCSTGADLVFDAPCLLTVGRVHGPGRGGDSCQRRVAGAGPGRG</sequence>
<organism evidence="2 3">
    <name type="scientific">Streptomyces dysideae</name>
    <dbReference type="NCBI Taxonomy" id="909626"/>
    <lineage>
        <taxon>Bacteria</taxon>
        <taxon>Bacillati</taxon>
        <taxon>Actinomycetota</taxon>
        <taxon>Actinomycetes</taxon>
        <taxon>Kitasatosporales</taxon>
        <taxon>Streptomycetaceae</taxon>
        <taxon>Streptomyces</taxon>
    </lineage>
</organism>
<dbReference type="RefSeq" id="WP_067027964.1">
    <property type="nucleotide sequence ID" value="NZ_KQ949097.1"/>
</dbReference>
<dbReference type="Proteomes" id="UP000053260">
    <property type="component" value="Unassembled WGS sequence"/>
</dbReference>
<dbReference type="STRING" id="909626.AQJ91_30560"/>
<dbReference type="OrthoDB" id="9795634at2"/>
<accession>A0A101UVC4</accession>
<reference evidence="2 3" key="1">
    <citation type="submission" date="2015-10" db="EMBL/GenBank/DDBJ databases">
        <title>Draft genome sequence of Streptomyces sp. RV15, isolated from a marine sponge.</title>
        <authorList>
            <person name="Ruckert C."/>
            <person name="Abdelmohsen U.R."/>
            <person name="Winkler A."/>
            <person name="Hentschel U."/>
            <person name="Kalinowski J."/>
            <person name="Kampfer P."/>
            <person name="Glaeser S."/>
        </authorList>
    </citation>
    <scope>NUCLEOTIDE SEQUENCE [LARGE SCALE GENOMIC DNA]</scope>
    <source>
        <strain evidence="2 3">RV15</strain>
    </source>
</reference>
<evidence type="ECO:0000313" key="2">
    <source>
        <dbReference type="EMBL" id="KUO17471.1"/>
    </source>
</evidence>